<dbReference type="EMBL" id="JACXVP010000007">
    <property type="protein sequence ID" value="KAG5596446.1"/>
    <property type="molecule type" value="Genomic_DNA"/>
</dbReference>
<accession>A0A9J5YBU5</accession>
<dbReference type="InterPro" id="IPR012340">
    <property type="entry name" value="NA-bd_OB-fold"/>
</dbReference>
<name>A0A9J5YBU5_SOLCO</name>
<dbReference type="OrthoDB" id="1931061at2759"/>
<comment type="caution">
    <text evidence="1">The sequence shown here is derived from an EMBL/GenBank/DDBJ whole genome shotgun (WGS) entry which is preliminary data.</text>
</comment>
<reference evidence="1 2" key="1">
    <citation type="submission" date="2020-09" db="EMBL/GenBank/DDBJ databases">
        <title>De no assembly of potato wild relative species, Solanum commersonii.</title>
        <authorList>
            <person name="Cho K."/>
        </authorList>
    </citation>
    <scope>NUCLEOTIDE SEQUENCE [LARGE SCALE GENOMIC DNA]</scope>
    <source>
        <strain evidence="1">LZ3.2</strain>
        <tissue evidence="1">Leaf</tissue>
    </source>
</reference>
<gene>
    <name evidence="1" type="ORF">H5410_037678</name>
</gene>
<keyword evidence="2" id="KW-1185">Reference proteome</keyword>
<evidence type="ECO:0000313" key="1">
    <source>
        <dbReference type="EMBL" id="KAG5596446.1"/>
    </source>
</evidence>
<dbReference type="Gene3D" id="2.40.50.140">
    <property type="entry name" value="Nucleic acid-binding proteins"/>
    <property type="match status" value="1"/>
</dbReference>
<evidence type="ECO:0000313" key="2">
    <source>
        <dbReference type="Proteomes" id="UP000824120"/>
    </source>
</evidence>
<proteinExistence type="predicted"/>
<dbReference type="Proteomes" id="UP000824120">
    <property type="component" value="Chromosome 7"/>
</dbReference>
<dbReference type="AlphaFoldDB" id="A0A9J5YBU5"/>
<organism evidence="1 2">
    <name type="scientific">Solanum commersonii</name>
    <name type="common">Commerson's wild potato</name>
    <name type="synonym">Commerson's nightshade</name>
    <dbReference type="NCBI Taxonomy" id="4109"/>
    <lineage>
        <taxon>Eukaryota</taxon>
        <taxon>Viridiplantae</taxon>
        <taxon>Streptophyta</taxon>
        <taxon>Embryophyta</taxon>
        <taxon>Tracheophyta</taxon>
        <taxon>Spermatophyta</taxon>
        <taxon>Magnoliopsida</taxon>
        <taxon>eudicotyledons</taxon>
        <taxon>Gunneridae</taxon>
        <taxon>Pentapetalae</taxon>
        <taxon>asterids</taxon>
        <taxon>lamiids</taxon>
        <taxon>Solanales</taxon>
        <taxon>Solanaceae</taxon>
        <taxon>Solanoideae</taxon>
        <taxon>Solaneae</taxon>
        <taxon>Solanum</taxon>
    </lineage>
</organism>
<protein>
    <submittedName>
        <fullName evidence="1">Uncharacterized protein</fullName>
    </submittedName>
</protein>
<sequence>MHDIVRKNQVNRFKGKLSEGSLFIIKNLKVVESIGGYRPVENSLNFFSFTSTTIKDLYEDIVDIPKKGFHFIKPDMIDSRVNNNTVLSS</sequence>